<sequence length="137" mass="14588">MIKDLIIRTNGSILFTLPNLAAELSEFNSVISNSSARLVTSNATLSSGSIALDIFDSKPTGTAFIASSNEVLVDGPSGGHYVLAGKTGESILEGRTSVKVRRRWCDREIPYVGVSGGFSLFINKTFLQLASISAVKF</sequence>
<dbReference type="AlphaFoldDB" id="A0A9P4Q4K8"/>
<keyword evidence="2" id="KW-1185">Reference proteome</keyword>
<dbReference type="Gene3D" id="2.120.10.30">
    <property type="entry name" value="TolB, C-terminal domain"/>
    <property type="match status" value="1"/>
</dbReference>
<evidence type="ECO:0000313" key="2">
    <source>
        <dbReference type="Proteomes" id="UP000799441"/>
    </source>
</evidence>
<gene>
    <name evidence="1" type="ORF">K431DRAFT_295159</name>
</gene>
<accession>A0A9P4Q4K8</accession>
<name>A0A9P4Q4K8_9PEZI</name>
<organism evidence="1 2">
    <name type="scientific">Polychaeton citri CBS 116435</name>
    <dbReference type="NCBI Taxonomy" id="1314669"/>
    <lineage>
        <taxon>Eukaryota</taxon>
        <taxon>Fungi</taxon>
        <taxon>Dikarya</taxon>
        <taxon>Ascomycota</taxon>
        <taxon>Pezizomycotina</taxon>
        <taxon>Dothideomycetes</taxon>
        <taxon>Dothideomycetidae</taxon>
        <taxon>Capnodiales</taxon>
        <taxon>Capnodiaceae</taxon>
        <taxon>Polychaeton</taxon>
    </lineage>
</organism>
<protein>
    <submittedName>
        <fullName evidence="1">Uncharacterized protein</fullName>
    </submittedName>
</protein>
<reference evidence="1" key="1">
    <citation type="journal article" date="2020" name="Stud. Mycol.">
        <title>101 Dothideomycetes genomes: a test case for predicting lifestyles and emergence of pathogens.</title>
        <authorList>
            <person name="Haridas S."/>
            <person name="Albert R."/>
            <person name="Binder M."/>
            <person name="Bloem J."/>
            <person name="Labutti K."/>
            <person name="Salamov A."/>
            <person name="Andreopoulos B."/>
            <person name="Baker S."/>
            <person name="Barry K."/>
            <person name="Bills G."/>
            <person name="Bluhm B."/>
            <person name="Cannon C."/>
            <person name="Castanera R."/>
            <person name="Culley D."/>
            <person name="Daum C."/>
            <person name="Ezra D."/>
            <person name="Gonzalez J."/>
            <person name="Henrissat B."/>
            <person name="Kuo A."/>
            <person name="Liang C."/>
            <person name="Lipzen A."/>
            <person name="Lutzoni F."/>
            <person name="Magnuson J."/>
            <person name="Mondo S."/>
            <person name="Nolan M."/>
            <person name="Ohm R."/>
            <person name="Pangilinan J."/>
            <person name="Park H.-J."/>
            <person name="Ramirez L."/>
            <person name="Alfaro M."/>
            <person name="Sun H."/>
            <person name="Tritt A."/>
            <person name="Yoshinaga Y."/>
            <person name="Zwiers L.-H."/>
            <person name="Turgeon B."/>
            <person name="Goodwin S."/>
            <person name="Spatafora J."/>
            <person name="Crous P."/>
            <person name="Grigoriev I."/>
        </authorList>
    </citation>
    <scope>NUCLEOTIDE SEQUENCE</scope>
    <source>
        <strain evidence="1">CBS 116435</strain>
    </source>
</reference>
<dbReference type="EMBL" id="MU003799">
    <property type="protein sequence ID" value="KAF2720482.1"/>
    <property type="molecule type" value="Genomic_DNA"/>
</dbReference>
<comment type="caution">
    <text evidence="1">The sequence shown here is derived from an EMBL/GenBank/DDBJ whole genome shotgun (WGS) entry which is preliminary data.</text>
</comment>
<evidence type="ECO:0000313" key="1">
    <source>
        <dbReference type="EMBL" id="KAF2720482.1"/>
    </source>
</evidence>
<dbReference type="InterPro" id="IPR011042">
    <property type="entry name" value="6-blade_b-propeller_TolB-like"/>
</dbReference>
<proteinExistence type="predicted"/>
<dbReference type="Proteomes" id="UP000799441">
    <property type="component" value="Unassembled WGS sequence"/>
</dbReference>